<evidence type="ECO:0000313" key="2">
    <source>
        <dbReference type="EMBL" id="EEF33551.1"/>
    </source>
</evidence>
<feature type="region of interest" description="Disordered" evidence="1">
    <location>
        <begin position="1"/>
        <end position="28"/>
    </location>
</feature>
<keyword evidence="3" id="KW-1185">Reference proteome</keyword>
<sequence>MDKRKKRNKMVKPPSGRSSDGDRPESGLLHAANFAGGERKRSIVKIERGEGGKREKERMRKDMRKRNESNWWCSNLYSYEC</sequence>
<reference evidence="3" key="1">
    <citation type="journal article" date="2010" name="Nat. Biotechnol.">
        <title>Draft genome sequence of the oilseed species Ricinus communis.</title>
        <authorList>
            <person name="Chan A.P."/>
            <person name="Crabtree J."/>
            <person name="Zhao Q."/>
            <person name="Lorenzi H."/>
            <person name="Orvis J."/>
            <person name="Puiu D."/>
            <person name="Melake-Berhan A."/>
            <person name="Jones K.M."/>
            <person name="Redman J."/>
            <person name="Chen G."/>
            <person name="Cahoon E.B."/>
            <person name="Gedil M."/>
            <person name="Stanke M."/>
            <person name="Haas B.J."/>
            <person name="Wortman J.R."/>
            <person name="Fraser-Liggett C.M."/>
            <person name="Ravel J."/>
            <person name="Rabinowicz P.D."/>
        </authorList>
    </citation>
    <scope>NUCLEOTIDE SEQUENCE [LARGE SCALE GENOMIC DNA]</scope>
    <source>
        <strain evidence="3">cv. Hale</strain>
    </source>
</reference>
<dbReference type="Proteomes" id="UP000008311">
    <property type="component" value="Unassembled WGS sequence"/>
</dbReference>
<proteinExistence type="predicted"/>
<dbReference type="EMBL" id="EQ974108">
    <property type="protein sequence ID" value="EEF33551.1"/>
    <property type="molecule type" value="Genomic_DNA"/>
</dbReference>
<dbReference type="InParanoid" id="B9SS48"/>
<organism evidence="2 3">
    <name type="scientific">Ricinus communis</name>
    <name type="common">Castor bean</name>
    <dbReference type="NCBI Taxonomy" id="3988"/>
    <lineage>
        <taxon>Eukaryota</taxon>
        <taxon>Viridiplantae</taxon>
        <taxon>Streptophyta</taxon>
        <taxon>Embryophyta</taxon>
        <taxon>Tracheophyta</taxon>
        <taxon>Spermatophyta</taxon>
        <taxon>Magnoliopsida</taxon>
        <taxon>eudicotyledons</taxon>
        <taxon>Gunneridae</taxon>
        <taxon>Pentapetalae</taxon>
        <taxon>rosids</taxon>
        <taxon>fabids</taxon>
        <taxon>Malpighiales</taxon>
        <taxon>Euphorbiaceae</taxon>
        <taxon>Acalyphoideae</taxon>
        <taxon>Acalypheae</taxon>
        <taxon>Ricinus</taxon>
    </lineage>
</organism>
<evidence type="ECO:0000313" key="3">
    <source>
        <dbReference type="Proteomes" id="UP000008311"/>
    </source>
</evidence>
<protein>
    <submittedName>
        <fullName evidence="2">Uncharacterized protein</fullName>
    </submittedName>
</protein>
<accession>B9SS48</accession>
<dbReference type="AlphaFoldDB" id="B9SS48"/>
<name>B9SS48_RICCO</name>
<evidence type="ECO:0000256" key="1">
    <source>
        <dbReference type="SAM" id="MobiDB-lite"/>
    </source>
</evidence>
<gene>
    <name evidence="2" type="ORF">RCOM_1168370</name>
</gene>
<feature type="compositionally biased region" description="Basic residues" evidence="1">
    <location>
        <begin position="1"/>
        <end position="10"/>
    </location>
</feature>